<dbReference type="InterPro" id="IPR036188">
    <property type="entry name" value="FAD/NAD-bd_sf"/>
</dbReference>
<protein>
    <submittedName>
        <fullName evidence="8">Oxygen-dependent protoporphyrinogen oxidase</fullName>
    </submittedName>
</protein>
<organism evidence="8 9">
    <name type="scientific">Stigmatella erecta</name>
    <dbReference type="NCBI Taxonomy" id="83460"/>
    <lineage>
        <taxon>Bacteria</taxon>
        <taxon>Pseudomonadati</taxon>
        <taxon>Myxococcota</taxon>
        <taxon>Myxococcia</taxon>
        <taxon>Myxococcales</taxon>
        <taxon>Cystobacterineae</taxon>
        <taxon>Archangiaceae</taxon>
        <taxon>Stigmatella</taxon>
    </lineage>
</organism>
<dbReference type="PANTHER" id="PTHR42923:SF3">
    <property type="entry name" value="PROTOPORPHYRINOGEN OXIDASE"/>
    <property type="match status" value="1"/>
</dbReference>
<dbReference type="AlphaFoldDB" id="A0A1I0LCZ2"/>
<evidence type="ECO:0000256" key="4">
    <source>
        <dbReference type="ARBA" id="ARBA00023002"/>
    </source>
</evidence>
<dbReference type="SUPFAM" id="SSF54373">
    <property type="entry name" value="FAD-linked reductases, C-terminal domain"/>
    <property type="match status" value="1"/>
</dbReference>
<reference evidence="9" key="1">
    <citation type="submission" date="2016-10" db="EMBL/GenBank/DDBJ databases">
        <authorList>
            <person name="Varghese N."/>
            <person name="Submissions S."/>
        </authorList>
    </citation>
    <scope>NUCLEOTIDE SEQUENCE [LARGE SCALE GENOMIC DNA]</scope>
    <source>
        <strain evidence="9">DSM 16858</strain>
    </source>
</reference>
<feature type="domain" description="Amine oxidase" evidence="7">
    <location>
        <begin position="11"/>
        <end position="443"/>
    </location>
</feature>
<name>A0A1I0LCZ2_9BACT</name>
<evidence type="ECO:0000256" key="5">
    <source>
        <dbReference type="ARBA" id="ARBA00023133"/>
    </source>
</evidence>
<evidence type="ECO:0000256" key="1">
    <source>
        <dbReference type="ARBA" id="ARBA00001974"/>
    </source>
</evidence>
<dbReference type="Gene3D" id="3.90.660.20">
    <property type="entry name" value="Protoporphyrinogen oxidase, mitochondrial, domain 2"/>
    <property type="match status" value="1"/>
</dbReference>
<comment type="cofactor">
    <cofactor evidence="1">
        <name>FAD</name>
        <dbReference type="ChEBI" id="CHEBI:57692"/>
    </cofactor>
</comment>
<dbReference type="Pfam" id="PF01593">
    <property type="entry name" value="Amino_oxidase"/>
    <property type="match status" value="1"/>
</dbReference>
<dbReference type="InterPro" id="IPR050464">
    <property type="entry name" value="Zeta_carotene_desat/Oxidored"/>
</dbReference>
<dbReference type="Proteomes" id="UP000199181">
    <property type="component" value="Unassembled WGS sequence"/>
</dbReference>
<proteinExistence type="predicted"/>
<evidence type="ECO:0000259" key="7">
    <source>
        <dbReference type="Pfam" id="PF01593"/>
    </source>
</evidence>
<keyword evidence="5" id="KW-0350">Heme biosynthesis</keyword>
<dbReference type="EMBL" id="FOIJ01000025">
    <property type="protein sequence ID" value="SEU37905.1"/>
    <property type="molecule type" value="Genomic_DNA"/>
</dbReference>
<dbReference type="Gene3D" id="1.10.3110.10">
    <property type="entry name" value="protoporphyrinogen ix oxidase, domain 3"/>
    <property type="match status" value="1"/>
</dbReference>
<comment type="pathway">
    <text evidence="6">Porphyrin-containing compound metabolism.</text>
</comment>
<keyword evidence="9" id="KW-1185">Reference proteome</keyword>
<dbReference type="Gene3D" id="3.50.50.60">
    <property type="entry name" value="FAD/NAD(P)-binding domain"/>
    <property type="match status" value="1"/>
</dbReference>
<dbReference type="SUPFAM" id="SSF51905">
    <property type="entry name" value="FAD/NAD(P)-binding domain"/>
    <property type="match status" value="1"/>
</dbReference>
<evidence type="ECO:0000256" key="6">
    <source>
        <dbReference type="ARBA" id="ARBA00023444"/>
    </source>
</evidence>
<gene>
    <name evidence="8" type="ORF">SAMN05443639_12524</name>
</gene>
<evidence type="ECO:0000256" key="2">
    <source>
        <dbReference type="ARBA" id="ARBA00022630"/>
    </source>
</evidence>
<dbReference type="InterPro" id="IPR004572">
    <property type="entry name" value="Protoporphyrinogen_oxidase"/>
</dbReference>
<dbReference type="NCBIfam" id="TIGR00562">
    <property type="entry name" value="proto_IX_ox"/>
    <property type="match status" value="1"/>
</dbReference>
<evidence type="ECO:0000256" key="3">
    <source>
        <dbReference type="ARBA" id="ARBA00022827"/>
    </source>
</evidence>
<evidence type="ECO:0000313" key="9">
    <source>
        <dbReference type="Proteomes" id="UP000199181"/>
    </source>
</evidence>
<keyword evidence="3" id="KW-0274">FAD</keyword>
<dbReference type="PANTHER" id="PTHR42923">
    <property type="entry name" value="PROTOPORPHYRINOGEN OXIDASE"/>
    <property type="match status" value="1"/>
</dbReference>
<accession>A0A1I0LCZ2</accession>
<dbReference type="GO" id="GO:0004729">
    <property type="term" value="F:oxygen-dependent protoporphyrinogen oxidase activity"/>
    <property type="evidence" value="ECO:0007669"/>
    <property type="project" value="InterPro"/>
</dbReference>
<keyword evidence="4" id="KW-0560">Oxidoreductase</keyword>
<keyword evidence="2" id="KW-0285">Flavoprotein</keyword>
<evidence type="ECO:0000313" key="8">
    <source>
        <dbReference type="EMBL" id="SEU37905.1"/>
    </source>
</evidence>
<sequence>MAVIAVVGGGISGLALAHRLRSRGKDAVVLEAAPRLGGVIQTRHREGFSTEAGPNSFLDREPATRELAASLGVEERIRMADPAAKARYVYTRGALWPVPTSPPAFLKSELLPLGARLRVLAELFTGRGPADRDESLGDFGRRHVGTQATSVLIDAMQTGTYAGDLEALSAEAAFPVLKQLEREHRSLILGQVRTQRAKRQAAPEGPKLKGAMCTFEGGLGTLVDALAQALGPAARTGAAVEGLTRTAEGWRVAVRERGARAELEASQVVLTAPAPVSAELLQPLDAPLAALVKGIVYAPIAVVHLGFAPGRTPPPDGFGFLVPAQEHRRLLGAIHASTVFPFRAEGGRVLYTCMVGGARRPDLVGLDEEALAQVAQEELRALAGVTASPDFTEVIRWPRGIPQYTVGHLERMAAIDTALARLPGLHLAGNAYKGVGLNDCIRNAAALGEALASR</sequence>
<dbReference type="InterPro" id="IPR002937">
    <property type="entry name" value="Amino_oxidase"/>
</dbReference>
<dbReference type="RefSeq" id="WP_093525860.1">
    <property type="nucleotide sequence ID" value="NZ_FOIJ01000025.1"/>
</dbReference>
<dbReference type="GO" id="GO:0006783">
    <property type="term" value="P:heme biosynthetic process"/>
    <property type="evidence" value="ECO:0007669"/>
    <property type="project" value="UniProtKB-KW"/>
</dbReference>